<reference evidence="1 2" key="1">
    <citation type="submission" date="2021-03" db="EMBL/GenBank/DDBJ databases">
        <title>Genomic Encyclopedia of Type Strains, Phase IV (KMG-IV): sequencing the most valuable type-strain genomes for metagenomic binning, comparative biology and taxonomic classification.</title>
        <authorList>
            <person name="Goeker M."/>
        </authorList>
    </citation>
    <scope>NUCLEOTIDE SEQUENCE [LARGE SCALE GENOMIC DNA]</scope>
    <source>
        <strain evidence="1 2">DSM 28650</strain>
    </source>
</reference>
<name>A0ABS4K508_9CLOT</name>
<comment type="caution">
    <text evidence="1">The sequence shown here is derived from an EMBL/GenBank/DDBJ whole genome shotgun (WGS) entry which is preliminary data.</text>
</comment>
<proteinExistence type="predicted"/>
<dbReference type="Proteomes" id="UP001519308">
    <property type="component" value="Unassembled WGS sequence"/>
</dbReference>
<sequence>MINIIKYLFNKKYREAYTQSVIENSTKDFKEYEEVYKVIKRDNSKASQYANNLRKSA</sequence>
<evidence type="ECO:0000313" key="1">
    <source>
        <dbReference type="EMBL" id="MBP2022870.1"/>
    </source>
</evidence>
<gene>
    <name evidence="1" type="ORF">J2Z44_002695</name>
</gene>
<keyword evidence="2" id="KW-1185">Reference proteome</keyword>
<evidence type="ECO:0000313" key="2">
    <source>
        <dbReference type="Proteomes" id="UP001519308"/>
    </source>
</evidence>
<accession>A0ABS4K508</accession>
<dbReference type="RefSeq" id="WP_021285352.1">
    <property type="nucleotide sequence ID" value="NZ_JAGGLL010000020.1"/>
</dbReference>
<organism evidence="1 2">
    <name type="scientific">Clostridium punense</name>
    <dbReference type="NCBI Taxonomy" id="1054297"/>
    <lineage>
        <taxon>Bacteria</taxon>
        <taxon>Bacillati</taxon>
        <taxon>Bacillota</taxon>
        <taxon>Clostridia</taxon>
        <taxon>Eubacteriales</taxon>
        <taxon>Clostridiaceae</taxon>
        <taxon>Clostridium</taxon>
    </lineage>
</organism>
<dbReference type="EMBL" id="JAGGLL010000020">
    <property type="protein sequence ID" value="MBP2022870.1"/>
    <property type="molecule type" value="Genomic_DNA"/>
</dbReference>
<protein>
    <submittedName>
        <fullName evidence="1">Uncharacterized protein</fullName>
    </submittedName>
</protein>